<evidence type="ECO:0000256" key="4">
    <source>
        <dbReference type="ARBA" id="ARBA00023136"/>
    </source>
</evidence>
<evidence type="ECO:0000313" key="7">
    <source>
        <dbReference type="Proteomes" id="UP000231267"/>
    </source>
</evidence>
<dbReference type="AlphaFoldDB" id="A0A2J0LFT1"/>
<evidence type="ECO:0000256" key="3">
    <source>
        <dbReference type="ARBA" id="ARBA00022989"/>
    </source>
</evidence>
<proteinExistence type="predicted"/>
<reference evidence="6 7" key="1">
    <citation type="submission" date="2017-09" db="EMBL/GenBank/DDBJ databases">
        <title>Depth-based differentiation of microbial function through sediment-hosted aquifers and enrichment of novel symbionts in the deep terrestrial subsurface.</title>
        <authorList>
            <person name="Probst A.J."/>
            <person name="Ladd B."/>
            <person name="Jarett J.K."/>
            <person name="Geller-Mcgrath D.E."/>
            <person name="Sieber C.M."/>
            <person name="Emerson J.B."/>
            <person name="Anantharaman K."/>
            <person name="Thomas B.C."/>
            <person name="Malmstrom R."/>
            <person name="Stieglmeier M."/>
            <person name="Klingl A."/>
            <person name="Woyke T."/>
            <person name="Ryan C.M."/>
            <person name="Banfield J.F."/>
        </authorList>
    </citation>
    <scope>NUCLEOTIDE SEQUENCE [LARGE SCALE GENOMIC DNA]</scope>
    <source>
        <strain evidence="6">CG12_big_fil_rev_8_21_14_0_65_43_15</strain>
    </source>
</reference>
<feature type="transmembrane region" description="Helical" evidence="5">
    <location>
        <begin position="170"/>
        <end position="190"/>
    </location>
</feature>
<dbReference type="Gene3D" id="1.20.120.1630">
    <property type="match status" value="1"/>
</dbReference>
<sequence length="192" mass="21977">MKIRIKIQGALALAALLAAVFFPKVLFARRLSLFLEVFLGVIGIAIVFFGFLFRVSARGYKEEKTFNGHALVKSGPYKITRNPMYFGTFMIGIGTITALFQPWVFFVFVFAFLLIYATQTGIEERVLSERFGQDYRDYCKITPKYFPSMRNILKIRSYLSLKPFWIKKELPSIMATGAGAIILFIAKFYLTN</sequence>
<dbReference type="InterPro" id="IPR007318">
    <property type="entry name" value="Phopholipid_MeTrfase"/>
</dbReference>
<organism evidence="6 7">
    <name type="scientific">Candidatus Taenaricola geysiri</name>
    <dbReference type="NCBI Taxonomy" id="1974752"/>
    <lineage>
        <taxon>Bacteria</taxon>
        <taxon>Pseudomonadati</taxon>
        <taxon>Candidatus Omnitrophota</taxon>
        <taxon>Candidatus Taenaricola</taxon>
    </lineage>
</organism>
<keyword evidence="4 5" id="KW-0472">Membrane</keyword>
<keyword evidence="3 5" id="KW-1133">Transmembrane helix</keyword>
<evidence type="ECO:0000256" key="1">
    <source>
        <dbReference type="ARBA" id="ARBA00004127"/>
    </source>
</evidence>
<evidence type="ECO:0000256" key="5">
    <source>
        <dbReference type="SAM" id="Phobius"/>
    </source>
</evidence>
<name>A0A2J0LFT1_9BACT</name>
<evidence type="ECO:0008006" key="8">
    <source>
        <dbReference type="Google" id="ProtNLM"/>
    </source>
</evidence>
<feature type="transmembrane region" description="Helical" evidence="5">
    <location>
        <begin position="84"/>
        <end position="117"/>
    </location>
</feature>
<dbReference type="EMBL" id="PFGP01000035">
    <property type="protein sequence ID" value="PIW66695.1"/>
    <property type="molecule type" value="Genomic_DNA"/>
</dbReference>
<evidence type="ECO:0000313" key="6">
    <source>
        <dbReference type="EMBL" id="PIW66695.1"/>
    </source>
</evidence>
<dbReference type="GO" id="GO:0012505">
    <property type="term" value="C:endomembrane system"/>
    <property type="evidence" value="ECO:0007669"/>
    <property type="project" value="UniProtKB-SubCell"/>
</dbReference>
<dbReference type="Proteomes" id="UP000231267">
    <property type="component" value="Unassembled WGS sequence"/>
</dbReference>
<comment type="caution">
    <text evidence="6">The sequence shown here is derived from an EMBL/GenBank/DDBJ whole genome shotgun (WGS) entry which is preliminary data.</text>
</comment>
<comment type="subcellular location">
    <subcellularLocation>
        <location evidence="1">Endomembrane system</location>
        <topology evidence="1">Multi-pass membrane protein</topology>
    </subcellularLocation>
</comment>
<dbReference type="PANTHER" id="PTHR12714">
    <property type="entry name" value="PROTEIN-S ISOPRENYLCYSTEINE O-METHYLTRANSFERASE"/>
    <property type="match status" value="1"/>
</dbReference>
<dbReference type="PANTHER" id="PTHR12714:SF9">
    <property type="entry name" value="PROTEIN-S-ISOPRENYLCYSTEINE O-METHYLTRANSFERASE"/>
    <property type="match status" value="1"/>
</dbReference>
<dbReference type="GO" id="GO:0016740">
    <property type="term" value="F:transferase activity"/>
    <property type="evidence" value="ECO:0007669"/>
    <property type="project" value="UniProtKB-ARBA"/>
</dbReference>
<gene>
    <name evidence="6" type="ORF">COW11_02045</name>
</gene>
<protein>
    <recommendedName>
        <fullName evidence="8">Isoprenylcysteine carboxylmethyltransferase family protein</fullName>
    </recommendedName>
</protein>
<accession>A0A2J0LFT1</accession>
<dbReference type="Pfam" id="PF04191">
    <property type="entry name" value="PEMT"/>
    <property type="match status" value="1"/>
</dbReference>
<keyword evidence="2 5" id="KW-0812">Transmembrane</keyword>
<feature type="transmembrane region" description="Helical" evidence="5">
    <location>
        <begin position="38"/>
        <end position="57"/>
    </location>
</feature>
<evidence type="ECO:0000256" key="2">
    <source>
        <dbReference type="ARBA" id="ARBA00022692"/>
    </source>
</evidence>